<reference evidence="9 10" key="1">
    <citation type="submission" date="2016-10" db="EMBL/GenBank/DDBJ databases">
        <authorList>
            <person name="de Groot N.N."/>
        </authorList>
    </citation>
    <scope>NUCLEOTIDE SEQUENCE [LARGE SCALE GENOMIC DNA]</scope>
    <source>
        <strain evidence="9 10">CGMCC 1.10457</strain>
    </source>
</reference>
<protein>
    <submittedName>
        <fullName evidence="9">Calcineurin-like phosphoesterase</fullName>
    </submittedName>
</protein>
<evidence type="ECO:0000259" key="8">
    <source>
        <dbReference type="Pfam" id="PF00149"/>
    </source>
</evidence>
<keyword evidence="7" id="KW-0812">Transmembrane</keyword>
<evidence type="ECO:0000313" key="9">
    <source>
        <dbReference type="EMBL" id="SFR99384.1"/>
    </source>
</evidence>
<keyword evidence="10" id="KW-1185">Reference proteome</keyword>
<feature type="region of interest" description="Disordered" evidence="6">
    <location>
        <begin position="421"/>
        <end position="466"/>
    </location>
</feature>
<dbReference type="GO" id="GO:0016020">
    <property type="term" value="C:membrane"/>
    <property type="evidence" value="ECO:0007669"/>
    <property type="project" value="GOC"/>
</dbReference>
<dbReference type="OrthoDB" id="328870at2157"/>
<dbReference type="Gene3D" id="3.60.21.10">
    <property type="match status" value="2"/>
</dbReference>
<evidence type="ECO:0000256" key="4">
    <source>
        <dbReference type="ARBA" id="ARBA00023136"/>
    </source>
</evidence>
<dbReference type="InterPro" id="IPR043461">
    <property type="entry name" value="LpxH-like"/>
</dbReference>
<feature type="transmembrane region" description="Helical" evidence="7">
    <location>
        <begin position="265"/>
        <end position="291"/>
    </location>
</feature>
<dbReference type="PANTHER" id="PTHR34990">
    <property type="entry name" value="UDP-2,3-DIACYLGLUCOSAMINE HYDROLASE-RELATED"/>
    <property type="match status" value="1"/>
</dbReference>
<gene>
    <name evidence="9" type="ORF">SAMN05216559_2199</name>
</gene>
<keyword evidence="7" id="KW-1133">Transmembrane helix</keyword>
<dbReference type="InterPro" id="IPR004843">
    <property type="entry name" value="Calcineurin-like_PHP"/>
</dbReference>
<feature type="domain" description="Calcineurin-like phosphoesterase" evidence="8">
    <location>
        <begin position="11"/>
        <end position="146"/>
    </location>
</feature>
<feature type="compositionally biased region" description="Basic and acidic residues" evidence="6">
    <location>
        <begin position="444"/>
        <end position="466"/>
    </location>
</feature>
<evidence type="ECO:0000256" key="3">
    <source>
        <dbReference type="ARBA" id="ARBA00022723"/>
    </source>
</evidence>
<keyword evidence="5" id="KW-0464">Manganese</keyword>
<keyword evidence="4 7" id="KW-0472">Membrane</keyword>
<organism evidence="9 10">
    <name type="scientific">Halomicrobium zhouii</name>
    <dbReference type="NCBI Taxonomy" id="767519"/>
    <lineage>
        <taxon>Archaea</taxon>
        <taxon>Methanobacteriati</taxon>
        <taxon>Methanobacteriota</taxon>
        <taxon>Stenosarchaea group</taxon>
        <taxon>Halobacteria</taxon>
        <taxon>Halobacteriales</taxon>
        <taxon>Haloarculaceae</taxon>
        <taxon>Halomicrobium</taxon>
    </lineage>
</organism>
<keyword evidence="3" id="KW-0479">Metal-binding</keyword>
<evidence type="ECO:0000256" key="6">
    <source>
        <dbReference type="SAM" id="MobiDB-lite"/>
    </source>
</evidence>
<dbReference type="Proteomes" id="UP000199062">
    <property type="component" value="Unassembled WGS sequence"/>
</dbReference>
<feature type="transmembrane region" description="Helical" evidence="7">
    <location>
        <begin position="220"/>
        <end position="245"/>
    </location>
</feature>
<dbReference type="EMBL" id="FOZK01000002">
    <property type="protein sequence ID" value="SFR99384.1"/>
    <property type="molecule type" value="Genomic_DNA"/>
</dbReference>
<sequence length="466" mass="53018">MNGESDRDSTRYYFVSDLHIGGDETLQEVEFMDEFLAFLRELPERDEDAELIVNGDLFGLWEFTELEGMEKFDALLELYPELFEQLRATGEQVPTTVIPGNHDYELACHPEYVERLAEYNVTLEQEVVITREVADRVVWIEHGQQRDPNNKSPDFGNPYANPPGYHVNRHVTSKAGRLSERGRFNWLKDIQSVTPMTRIPDWMISQYFYREMSPLLRYTAVPFLLLFQVSLLYLLAVVLDVLGVWSLPAEAVSFALTRLSIVGSLIDLVLVVNVVVIAILALLAIPAFFLARDVRKTLTRFGLVGGDDPEDVNDRYVDVARTVFDEHPEVAVFLYGHTHRASVTEVADRVVVNTGTWLRRLHRRSVVLGLLPDVFYPSYRLNYVCISEADGDVVVEYETVQKPNPDDLSILERLLTPLATPQESIPEWTSIDGGEGPWGPQSEHPSDDRTGSDVDSDRTRDTERGR</sequence>
<dbReference type="GO" id="GO:0008758">
    <property type="term" value="F:UDP-2,3-diacylglucosamine hydrolase activity"/>
    <property type="evidence" value="ECO:0007669"/>
    <property type="project" value="TreeGrafter"/>
</dbReference>
<dbReference type="SUPFAM" id="SSF56300">
    <property type="entry name" value="Metallo-dependent phosphatases"/>
    <property type="match status" value="1"/>
</dbReference>
<proteinExistence type="predicted"/>
<evidence type="ECO:0000256" key="2">
    <source>
        <dbReference type="ARBA" id="ARBA00022519"/>
    </source>
</evidence>
<evidence type="ECO:0000256" key="5">
    <source>
        <dbReference type="ARBA" id="ARBA00023211"/>
    </source>
</evidence>
<dbReference type="AlphaFoldDB" id="A0A1I6L7H9"/>
<evidence type="ECO:0000256" key="1">
    <source>
        <dbReference type="ARBA" id="ARBA00022475"/>
    </source>
</evidence>
<name>A0A1I6L7H9_9EURY</name>
<dbReference type="GO" id="GO:0046872">
    <property type="term" value="F:metal ion binding"/>
    <property type="evidence" value="ECO:0007669"/>
    <property type="project" value="UniProtKB-KW"/>
</dbReference>
<dbReference type="RefSeq" id="WP_089816580.1">
    <property type="nucleotide sequence ID" value="NZ_FOZK01000002.1"/>
</dbReference>
<evidence type="ECO:0000256" key="7">
    <source>
        <dbReference type="SAM" id="Phobius"/>
    </source>
</evidence>
<accession>A0A1I6L7H9</accession>
<dbReference type="Pfam" id="PF00149">
    <property type="entry name" value="Metallophos"/>
    <property type="match status" value="1"/>
</dbReference>
<keyword evidence="1" id="KW-1003">Cell membrane</keyword>
<keyword evidence="2" id="KW-0997">Cell inner membrane</keyword>
<dbReference type="InterPro" id="IPR029052">
    <property type="entry name" value="Metallo-depent_PP-like"/>
</dbReference>
<evidence type="ECO:0000313" key="10">
    <source>
        <dbReference type="Proteomes" id="UP000199062"/>
    </source>
</evidence>
<dbReference type="GO" id="GO:0009245">
    <property type="term" value="P:lipid A biosynthetic process"/>
    <property type="evidence" value="ECO:0007669"/>
    <property type="project" value="TreeGrafter"/>
</dbReference>